<keyword evidence="6" id="KW-0804">Transcription</keyword>
<evidence type="ECO:0000259" key="8">
    <source>
        <dbReference type="Pfam" id="PF23769"/>
    </source>
</evidence>
<dbReference type="InterPro" id="IPR053826">
    <property type="entry name" value="WDR75"/>
</dbReference>
<dbReference type="GO" id="GO:0032040">
    <property type="term" value="C:small-subunit processome"/>
    <property type="evidence" value="ECO:0007669"/>
    <property type="project" value="InterPro"/>
</dbReference>
<dbReference type="InterPro" id="IPR057644">
    <property type="entry name" value="Beta-prop_WDR75_2nd"/>
</dbReference>
<dbReference type="AlphaFoldDB" id="A0A643BYC7"/>
<evidence type="ECO:0000313" key="9">
    <source>
        <dbReference type="EMBL" id="KAB0393019.1"/>
    </source>
</evidence>
<evidence type="ECO:0000256" key="5">
    <source>
        <dbReference type="ARBA" id="ARBA00022737"/>
    </source>
</evidence>
<evidence type="ECO:0000256" key="1">
    <source>
        <dbReference type="ARBA" id="ARBA00004604"/>
    </source>
</evidence>
<dbReference type="Proteomes" id="UP000437017">
    <property type="component" value="Unassembled WGS sequence"/>
</dbReference>
<evidence type="ECO:0000256" key="6">
    <source>
        <dbReference type="ARBA" id="ARBA00023163"/>
    </source>
</evidence>
<feature type="domain" description="WD repeat-containing protein 75 second beta-propeller" evidence="8">
    <location>
        <begin position="108"/>
        <end position="182"/>
    </location>
</feature>
<evidence type="ECO:0000256" key="2">
    <source>
        <dbReference type="ARBA" id="ARBA00022517"/>
    </source>
</evidence>
<reference evidence="9 10" key="1">
    <citation type="journal article" date="2019" name="PLoS ONE">
        <title>Genomic analyses reveal an absence of contemporary introgressive admixture between fin whales and blue whales, despite known hybrids.</title>
        <authorList>
            <person name="Westbury M.V."/>
            <person name="Petersen B."/>
            <person name="Lorenzen E.D."/>
        </authorList>
    </citation>
    <scope>NUCLEOTIDE SEQUENCE [LARGE SCALE GENOMIC DNA]</scope>
    <source>
        <strain evidence="9">FinWhale-01</strain>
    </source>
</reference>
<keyword evidence="10" id="KW-1185">Reference proteome</keyword>
<dbReference type="GO" id="GO:0006364">
    <property type="term" value="P:rRNA processing"/>
    <property type="evidence" value="ECO:0007669"/>
    <property type="project" value="UniProtKB-KW"/>
</dbReference>
<dbReference type="EMBL" id="SGJD01003386">
    <property type="protein sequence ID" value="KAB0393019.1"/>
    <property type="molecule type" value="Genomic_DNA"/>
</dbReference>
<organism evidence="9 10">
    <name type="scientific">Balaenoptera physalus</name>
    <name type="common">Fin whale</name>
    <name type="synonym">Balaena physalus</name>
    <dbReference type="NCBI Taxonomy" id="9770"/>
    <lineage>
        <taxon>Eukaryota</taxon>
        <taxon>Metazoa</taxon>
        <taxon>Chordata</taxon>
        <taxon>Craniata</taxon>
        <taxon>Vertebrata</taxon>
        <taxon>Euteleostomi</taxon>
        <taxon>Mammalia</taxon>
        <taxon>Eutheria</taxon>
        <taxon>Laurasiatheria</taxon>
        <taxon>Artiodactyla</taxon>
        <taxon>Whippomorpha</taxon>
        <taxon>Cetacea</taxon>
        <taxon>Mysticeti</taxon>
        <taxon>Balaenopteridae</taxon>
        <taxon>Balaenoptera</taxon>
    </lineage>
</organism>
<comment type="caution">
    <text evidence="9">The sequence shown here is derived from an EMBL/GenBank/DDBJ whole genome shotgun (WGS) entry which is preliminary data.</text>
</comment>
<gene>
    <name evidence="9" type="ORF">E2I00_016763</name>
</gene>
<keyword evidence="3" id="KW-0698">rRNA processing</keyword>
<feature type="non-terminal residue" evidence="9">
    <location>
        <position position="1"/>
    </location>
</feature>
<keyword evidence="5" id="KW-0677">Repeat</keyword>
<keyword evidence="4" id="KW-0853">WD repeat</keyword>
<keyword evidence="7" id="KW-0539">Nucleus</keyword>
<dbReference type="PANTHER" id="PTHR44215">
    <property type="entry name" value="WD REPEAT-CONTAINING PROTEIN 75"/>
    <property type="match status" value="1"/>
</dbReference>
<dbReference type="GO" id="GO:2000234">
    <property type="term" value="P:positive regulation of rRNA processing"/>
    <property type="evidence" value="ECO:0007669"/>
    <property type="project" value="TreeGrafter"/>
</dbReference>
<dbReference type="GO" id="GO:0045943">
    <property type="term" value="P:positive regulation of transcription by RNA polymerase I"/>
    <property type="evidence" value="ECO:0007669"/>
    <property type="project" value="InterPro"/>
</dbReference>
<keyword evidence="2" id="KW-0690">Ribosome biogenesis</keyword>
<evidence type="ECO:0000256" key="7">
    <source>
        <dbReference type="ARBA" id="ARBA00023242"/>
    </source>
</evidence>
<dbReference type="Pfam" id="PF23769">
    <property type="entry name" value="Beta-prop_WDR75_2nd"/>
    <property type="match status" value="1"/>
</dbReference>
<dbReference type="OrthoDB" id="4096at2759"/>
<protein>
    <recommendedName>
        <fullName evidence="8">WD repeat-containing protein 75 second beta-propeller domain-containing protein</fullName>
    </recommendedName>
</protein>
<dbReference type="GO" id="GO:0003723">
    <property type="term" value="F:RNA binding"/>
    <property type="evidence" value="ECO:0007669"/>
    <property type="project" value="InterPro"/>
</dbReference>
<proteinExistence type="predicted"/>
<comment type="subcellular location">
    <subcellularLocation>
        <location evidence="1">Nucleus</location>
        <location evidence="1">Nucleolus</location>
    </subcellularLocation>
</comment>
<evidence type="ECO:0000256" key="4">
    <source>
        <dbReference type="ARBA" id="ARBA00022574"/>
    </source>
</evidence>
<name>A0A643BYC7_BALPH</name>
<evidence type="ECO:0000256" key="3">
    <source>
        <dbReference type="ARBA" id="ARBA00022552"/>
    </source>
</evidence>
<evidence type="ECO:0000313" key="10">
    <source>
        <dbReference type="Proteomes" id="UP000437017"/>
    </source>
</evidence>
<accession>A0A643BYC7</accession>
<sequence length="206" mass="24207">QPKNYLQLYTCSFDFKIKLWDYIDNILINTHIGHKFHAFFTDPNRANKGFIWISMYFLAIMEQQQEMEIQLELHMKTGTHNKKTQHKKITKTTSLLQLVKLSLQNNCELDPNSENVATISWSSKDSNLFVLKPSEQRPFCIQKDISKEEVYRGWGGKAEVFDPGEISESLTSEVHQRRDQFYLQFCLQNLQGLLIFRPKSPEENLD</sequence>
<dbReference type="PANTHER" id="PTHR44215:SF1">
    <property type="entry name" value="WD REPEAT-CONTAINING PROTEIN 75"/>
    <property type="match status" value="1"/>
</dbReference>